<sequence>MSFFIAILPLLCIFIFLFLLKQTSFRSGIPAFILTVFIVLIYPIYQLEPSEIVYSSIKGIFISFIAAYVLFFGILLFHLMNNIGAIKDIASFISQATNDHLLQVMMMVAGLSPLIESTSGFGIAFMMVAPIFIALGFERMKAALLGLVSLLAVPWGALATGTVIGSELGNIPLHILGTGTAFISIPVFVYFMMIALYIAGGLHAIKTKWKELFLFSMTFSASILFFTTFISVELAGVLASLTVSGLGLMIIKFKNNKSVTSRSNEIYTEINILKIISPYIILTMFIFVSRMVAPIREFLESHIVISFYSYSLPLLYSPGFWLLITCLLTIVIFNIQKKTIILSFKSTIKQWIPFMLTTTTFVSISEVMTEAGMTNLLANTTAVIIGTSFIYISPFIGALGGFLTGSNTGSNAMFIKLQIETAEQVGLSPNLIAFSQNASSSHATMASPSRVMLGASLCGIHSQESKLLKHISVIALGAIILIMLTTAIYPFF</sequence>
<evidence type="ECO:0000313" key="9">
    <source>
        <dbReference type="EMBL" id="PXW85062.1"/>
    </source>
</evidence>
<dbReference type="GO" id="GO:0005886">
    <property type="term" value="C:plasma membrane"/>
    <property type="evidence" value="ECO:0007669"/>
    <property type="project" value="UniProtKB-SubCell"/>
</dbReference>
<dbReference type="PANTHER" id="PTHR30003">
    <property type="entry name" value="L-LACTATE PERMEASE"/>
    <property type="match status" value="1"/>
</dbReference>
<feature type="transmembrane region" description="Helical" evidence="8">
    <location>
        <begin position="144"/>
        <end position="165"/>
    </location>
</feature>
<feature type="transmembrane region" description="Helical" evidence="8">
    <location>
        <begin position="57"/>
        <end position="79"/>
    </location>
</feature>
<keyword evidence="6 8" id="KW-1133">Transmembrane helix</keyword>
<feature type="transmembrane region" description="Helical" evidence="8">
    <location>
        <begin position="171"/>
        <end position="200"/>
    </location>
</feature>
<dbReference type="PANTHER" id="PTHR30003:SF0">
    <property type="entry name" value="GLYCOLATE PERMEASE GLCA-RELATED"/>
    <property type="match status" value="1"/>
</dbReference>
<keyword evidence="10" id="KW-1185">Reference proteome</keyword>
<dbReference type="RefSeq" id="WP_110396332.1">
    <property type="nucleotide sequence ID" value="NZ_JADIJL010000021.1"/>
</dbReference>
<evidence type="ECO:0000256" key="4">
    <source>
        <dbReference type="ARBA" id="ARBA00022475"/>
    </source>
</evidence>
<keyword evidence="4 8" id="KW-1003">Cell membrane</keyword>
<gene>
    <name evidence="9" type="ORF">DFR56_11240</name>
</gene>
<feature type="transmembrane region" description="Helical" evidence="8">
    <location>
        <begin position="313"/>
        <end position="335"/>
    </location>
</feature>
<feature type="transmembrane region" description="Helical" evidence="8">
    <location>
        <begin position="471"/>
        <end position="491"/>
    </location>
</feature>
<dbReference type="Pfam" id="PF02652">
    <property type="entry name" value="Lactate_perm"/>
    <property type="match status" value="1"/>
</dbReference>
<dbReference type="EMBL" id="QJJQ01000012">
    <property type="protein sequence ID" value="PXW85062.1"/>
    <property type="molecule type" value="Genomic_DNA"/>
</dbReference>
<feature type="transmembrane region" description="Helical" evidence="8">
    <location>
        <begin position="6"/>
        <end position="21"/>
    </location>
</feature>
<dbReference type="InterPro" id="IPR003804">
    <property type="entry name" value="Lactate_perm"/>
</dbReference>
<evidence type="ECO:0000256" key="1">
    <source>
        <dbReference type="ARBA" id="ARBA00004651"/>
    </source>
</evidence>
<reference evidence="9 10" key="1">
    <citation type="submission" date="2018-05" db="EMBL/GenBank/DDBJ databases">
        <title>Genomic Encyclopedia of Type Strains, Phase IV (KMG-IV): sequencing the most valuable type-strain genomes for metagenomic binning, comparative biology and taxonomic classification.</title>
        <authorList>
            <person name="Goeker M."/>
        </authorList>
    </citation>
    <scope>NUCLEOTIDE SEQUENCE [LARGE SCALE GENOMIC DNA]</scope>
    <source>
        <strain evidence="9 10">DSM 28556</strain>
    </source>
</reference>
<organism evidence="9 10">
    <name type="scientific">Pseudogracilibacillus auburnensis</name>
    <dbReference type="NCBI Taxonomy" id="1494959"/>
    <lineage>
        <taxon>Bacteria</taxon>
        <taxon>Bacillati</taxon>
        <taxon>Bacillota</taxon>
        <taxon>Bacilli</taxon>
        <taxon>Bacillales</taxon>
        <taxon>Bacillaceae</taxon>
        <taxon>Pseudogracilibacillus</taxon>
    </lineage>
</organism>
<name>A0A2V3VT52_9BACI</name>
<feature type="transmembrane region" description="Helical" evidence="8">
    <location>
        <begin position="272"/>
        <end position="293"/>
    </location>
</feature>
<feature type="transmembrane region" description="Helical" evidence="8">
    <location>
        <begin position="28"/>
        <end position="45"/>
    </location>
</feature>
<feature type="transmembrane region" description="Helical" evidence="8">
    <location>
        <begin position="121"/>
        <end position="137"/>
    </location>
</feature>
<feature type="transmembrane region" description="Helical" evidence="8">
    <location>
        <begin position="376"/>
        <end position="403"/>
    </location>
</feature>
<feature type="transmembrane region" description="Helical" evidence="8">
    <location>
        <begin position="235"/>
        <end position="251"/>
    </location>
</feature>
<protein>
    <recommendedName>
        <fullName evidence="8">L-lactate permease</fullName>
    </recommendedName>
</protein>
<feature type="transmembrane region" description="Helical" evidence="8">
    <location>
        <begin position="347"/>
        <end position="364"/>
    </location>
</feature>
<accession>A0A2V3VT52</accession>
<comment type="similarity">
    <text evidence="2 8">Belongs to the lactate permease family.</text>
</comment>
<keyword evidence="5 8" id="KW-0812">Transmembrane</keyword>
<proteinExistence type="inferred from homology"/>
<evidence type="ECO:0000256" key="5">
    <source>
        <dbReference type="ARBA" id="ARBA00022692"/>
    </source>
</evidence>
<evidence type="ECO:0000256" key="8">
    <source>
        <dbReference type="RuleBase" id="RU365092"/>
    </source>
</evidence>
<evidence type="ECO:0000256" key="2">
    <source>
        <dbReference type="ARBA" id="ARBA00010100"/>
    </source>
</evidence>
<dbReference type="Proteomes" id="UP000247978">
    <property type="component" value="Unassembled WGS sequence"/>
</dbReference>
<dbReference type="GO" id="GO:0015295">
    <property type="term" value="F:solute:proton symporter activity"/>
    <property type="evidence" value="ECO:0007669"/>
    <property type="project" value="TreeGrafter"/>
</dbReference>
<evidence type="ECO:0000313" key="10">
    <source>
        <dbReference type="Proteomes" id="UP000247978"/>
    </source>
</evidence>
<evidence type="ECO:0000256" key="3">
    <source>
        <dbReference type="ARBA" id="ARBA00022448"/>
    </source>
</evidence>
<keyword evidence="7 8" id="KW-0472">Membrane</keyword>
<evidence type="ECO:0000256" key="6">
    <source>
        <dbReference type="ARBA" id="ARBA00022989"/>
    </source>
</evidence>
<comment type="caution">
    <text evidence="9">The sequence shown here is derived from an EMBL/GenBank/DDBJ whole genome shotgun (WGS) entry which is preliminary data.</text>
</comment>
<feature type="transmembrane region" description="Helical" evidence="8">
    <location>
        <begin position="212"/>
        <end position="229"/>
    </location>
</feature>
<dbReference type="AlphaFoldDB" id="A0A2V3VT52"/>
<evidence type="ECO:0000256" key="7">
    <source>
        <dbReference type="ARBA" id="ARBA00023136"/>
    </source>
</evidence>
<dbReference type="GO" id="GO:0015129">
    <property type="term" value="F:lactate transmembrane transporter activity"/>
    <property type="evidence" value="ECO:0007669"/>
    <property type="project" value="UniProtKB-UniRule"/>
</dbReference>
<comment type="function">
    <text evidence="8">Uptake of L-lactate across the membrane. Can also transport D-lactate and glycolate.</text>
</comment>
<dbReference type="OrthoDB" id="9761056at2"/>
<keyword evidence="3 8" id="KW-0813">Transport</keyword>
<comment type="subcellular location">
    <subcellularLocation>
        <location evidence="1 8">Cell membrane</location>
        <topology evidence="1 8">Multi-pass membrane protein</topology>
    </subcellularLocation>
</comment>